<organism evidence="1 2">
    <name type="scientific">Pleurodeles waltl</name>
    <name type="common">Iberian ribbed newt</name>
    <dbReference type="NCBI Taxonomy" id="8319"/>
    <lineage>
        <taxon>Eukaryota</taxon>
        <taxon>Metazoa</taxon>
        <taxon>Chordata</taxon>
        <taxon>Craniata</taxon>
        <taxon>Vertebrata</taxon>
        <taxon>Euteleostomi</taxon>
        <taxon>Amphibia</taxon>
        <taxon>Batrachia</taxon>
        <taxon>Caudata</taxon>
        <taxon>Salamandroidea</taxon>
        <taxon>Salamandridae</taxon>
        <taxon>Pleurodelinae</taxon>
        <taxon>Pleurodeles</taxon>
    </lineage>
</organism>
<dbReference type="EMBL" id="JANPWB010000014">
    <property type="protein sequence ID" value="KAJ1100020.1"/>
    <property type="molecule type" value="Genomic_DNA"/>
</dbReference>
<evidence type="ECO:0000313" key="2">
    <source>
        <dbReference type="Proteomes" id="UP001066276"/>
    </source>
</evidence>
<evidence type="ECO:0000313" key="1">
    <source>
        <dbReference type="EMBL" id="KAJ1100020.1"/>
    </source>
</evidence>
<dbReference type="Proteomes" id="UP001066276">
    <property type="component" value="Chromosome 10"/>
</dbReference>
<reference evidence="1" key="1">
    <citation type="journal article" date="2022" name="bioRxiv">
        <title>Sequencing and chromosome-scale assembly of the giantPleurodeles waltlgenome.</title>
        <authorList>
            <person name="Brown T."/>
            <person name="Elewa A."/>
            <person name="Iarovenko S."/>
            <person name="Subramanian E."/>
            <person name="Araus A.J."/>
            <person name="Petzold A."/>
            <person name="Susuki M."/>
            <person name="Suzuki K.-i.T."/>
            <person name="Hayashi T."/>
            <person name="Toyoda A."/>
            <person name="Oliveira C."/>
            <person name="Osipova E."/>
            <person name="Leigh N.D."/>
            <person name="Simon A."/>
            <person name="Yun M.H."/>
        </authorList>
    </citation>
    <scope>NUCLEOTIDE SEQUENCE</scope>
    <source>
        <strain evidence="1">20211129_DDA</strain>
        <tissue evidence="1">Liver</tissue>
    </source>
</reference>
<proteinExistence type="predicted"/>
<gene>
    <name evidence="1" type="ORF">NDU88_005110</name>
</gene>
<comment type="caution">
    <text evidence="1">The sequence shown here is derived from an EMBL/GenBank/DDBJ whole genome shotgun (WGS) entry which is preliminary data.</text>
</comment>
<dbReference type="AlphaFoldDB" id="A0AAV7M8B1"/>
<protein>
    <submittedName>
        <fullName evidence="1">Uncharacterized protein</fullName>
    </submittedName>
</protein>
<keyword evidence="2" id="KW-1185">Reference proteome</keyword>
<sequence>MERLHPGCGTEDVSCVRGLPGGTEMSEAALTPAASWGCWKCPTAATGNRGLPTVTGACGVDTQVGGGIRAGSTTSIVVEAA</sequence>
<accession>A0AAV7M8B1</accession>
<name>A0AAV7M8B1_PLEWA</name>